<gene>
    <name evidence="3" type="ORF">A1O9_07544</name>
</gene>
<keyword evidence="2" id="KW-1133">Transmembrane helix</keyword>
<evidence type="ECO:0000313" key="3">
    <source>
        <dbReference type="EMBL" id="KEF55964.1"/>
    </source>
</evidence>
<dbReference type="HOGENOM" id="CLU_099932_1_0_1"/>
<evidence type="ECO:0000313" key="4">
    <source>
        <dbReference type="Proteomes" id="UP000027920"/>
    </source>
</evidence>
<name>A0A072P771_9EURO</name>
<keyword evidence="2" id="KW-0472">Membrane</keyword>
<feature type="region of interest" description="Disordered" evidence="1">
    <location>
        <begin position="1"/>
        <end position="33"/>
    </location>
</feature>
<dbReference type="EMBL" id="AMGV01000006">
    <property type="protein sequence ID" value="KEF55964.1"/>
    <property type="molecule type" value="Genomic_DNA"/>
</dbReference>
<dbReference type="AlphaFoldDB" id="A0A072P771"/>
<keyword evidence="2" id="KW-0812">Transmembrane</keyword>
<keyword evidence="4" id="KW-1185">Reference proteome</keyword>
<protein>
    <submittedName>
        <fullName evidence="3">Uncharacterized protein</fullName>
    </submittedName>
</protein>
<dbReference type="Proteomes" id="UP000027920">
    <property type="component" value="Unassembled WGS sequence"/>
</dbReference>
<dbReference type="OrthoDB" id="3358048at2759"/>
<accession>A0A072P771</accession>
<feature type="transmembrane region" description="Helical" evidence="2">
    <location>
        <begin position="47"/>
        <end position="69"/>
    </location>
</feature>
<dbReference type="RefSeq" id="XP_013258554.1">
    <property type="nucleotide sequence ID" value="XM_013403100.1"/>
</dbReference>
<dbReference type="VEuPathDB" id="FungiDB:A1O9_07544"/>
<evidence type="ECO:0000256" key="1">
    <source>
        <dbReference type="SAM" id="MobiDB-lite"/>
    </source>
</evidence>
<feature type="transmembrane region" description="Helical" evidence="2">
    <location>
        <begin position="76"/>
        <end position="97"/>
    </location>
</feature>
<comment type="caution">
    <text evidence="3">The sequence shown here is derived from an EMBL/GenBank/DDBJ whole genome shotgun (WGS) entry which is preliminary data.</text>
</comment>
<feature type="transmembrane region" description="Helical" evidence="2">
    <location>
        <begin position="171"/>
        <end position="192"/>
    </location>
</feature>
<dbReference type="GeneID" id="25282458"/>
<evidence type="ECO:0000256" key="2">
    <source>
        <dbReference type="SAM" id="Phobius"/>
    </source>
</evidence>
<proteinExistence type="predicted"/>
<feature type="transmembrane region" description="Helical" evidence="2">
    <location>
        <begin position="142"/>
        <end position="159"/>
    </location>
</feature>
<reference evidence="3 4" key="1">
    <citation type="submission" date="2013-03" db="EMBL/GenBank/DDBJ databases">
        <title>The Genome Sequence of Exophiala aquamarina CBS 119918.</title>
        <authorList>
            <consortium name="The Broad Institute Genomics Platform"/>
            <person name="Cuomo C."/>
            <person name="de Hoog S."/>
            <person name="Gorbushina A."/>
            <person name="Walker B."/>
            <person name="Young S.K."/>
            <person name="Zeng Q."/>
            <person name="Gargeya S."/>
            <person name="Fitzgerald M."/>
            <person name="Haas B."/>
            <person name="Abouelleil A."/>
            <person name="Allen A.W."/>
            <person name="Alvarado L."/>
            <person name="Arachchi H.M."/>
            <person name="Berlin A.M."/>
            <person name="Chapman S.B."/>
            <person name="Gainer-Dewar J."/>
            <person name="Goldberg J."/>
            <person name="Griggs A."/>
            <person name="Gujja S."/>
            <person name="Hansen M."/>
            <person name="Howarth C."/>
            <person name="Imamovic A."/>
            <person name="Ireland A."/>
            <person name="Larimer J."/>
            <person name="McCowan C."/>
            <person name="Murphy C."/>
            <person name="Pearson M."/>
            <person name="Poon T.W."/>
            <person name="Priest M."/>
            <person name="Roberts A."/>
            <person name="Saif S."/>
            <person name="Shea T."/>
            <person name="Sisk P."/>
            <person name="Sykes S."/>
            <person name="Wortman J."/>
            <person name="Nusbaum C."/>
            <person name="Birren B."/>
        </authorList>
    </citation>
    <scope>NUCLEOTIDE SEQUENCE [LARGE SCALE GENOMIC DNA]</scope>
    <source>
        <strain evidence="3 4">CBS 119918</strain>
    </source>
</reference>
<sequence>MTGARLRQSFKYPSDGEGSNDSHDEMDEEEQETLITNLRSSETATNVQYTVFFTALPIITILVFIYFLFLSTKKSVTLACLLSITSLLATAYIMYMIPTGAALFTNPVRPRLDLSAVALRRRGRQIDLPDFFGGADSPLTQYLPYLNTFLSVLLALLALGFRGKSGVPDGIWAFFLLPGMVFAIVLVVRASINDIQKGLTELQGMRYDYKGA</sequence>
<organism evidence="3 4">
    <name type="scientific">Exophiala aquamarina CBS 119918</name>
    <dbReference type="NCBI Taxonomy" id="1182545"/>
    <lineage>
        <taxon>Eukaryota</taxon>
        <taxon>Fungi</taxon>
        <taxon>Dikarya</taxon>
        <taxon>Ascomycota</taxon>
        <taxon>Pezizomycotina</taxon>
        <taxon>Eurotiomycetes</taxon>
        <taxon>Chaetothyriomycetidae</taxon>
        <taxon>Chaetothyriales</taxon>
        <taxon>Herpotrichiellaceae</taxon>
        <taxon>Exophiala</taxon>
    </lineage>
</organism>